<organism evidence="4 5">
    <name type="scientific">Shewanella litoralis</name>
    <dbReference type="NCBI Taxonomy" id="2282700"/>
    <lineage>
        <taxon>Bacteria</taxon>
        <taxon>Pseudomonadati</taxon>
        <taxon>Pseudomonadota</taxon>
        <taxon>Gammaproteobacteria</taxon>
        <taxon>Alteromonadales</taxon>
        <taxon>Shewanellaceae</taxon>
        <taxon>Shewanella</taxon>
    </lineage>
</organism>
<evidence type="ECO:0000256" key="2">
    <source>
        <dbReference type="ARBA" id="ARBA00023163"/>
    </source>
</evidence>
<dbReference type="PROSITE" id="PS01124">
    <property type="entry name" value="HTH_ARAC_FAMILY_2"/>
    <property type="match status" value="1"/>
</dbReference>
<name>A0ABQ2RJX9_9GAMM</name>
<evidence type="ECO:0000256" key="1">
    <source>
        <dbReference type="ARBA" id="ARBA00023015"/>
    </source>
</evidence>
<keyword evidence="2" id="KW-0804">Transcription</keyword>
<dbReference type="Gene3D" id="1.10.10.60">
    <property type="entry name" value="Homeodomain-like"/>
    <property type="match status" value="1"/>
</dbReference>
<keyword evidence="5" id="KW-1185">Reference proteome</keyword>
<evidence type="ECO:0000259" key="3">
    <source>
        <dbReference type="PROSITE" id="PS01124"/>
    </source>
</evidence>
<proteinExistence type="predicted"/>
<gene>
    <name evidence="4" type="ORF">GCM10009411_39400</name>
</gene>
<dbReference type="EMBL" id="BMQX01000083">
    <property type="protein sequence ID" value="GGQ36963.1"/>
    <property type="molecule type" value="Genomic_DNA"/>
</dbReference>
<dbReference type="SUPFAM" id="SSF46689">
    <property type="entry name" value="Homeodomain-like"/>
    <property type="match status" value="1"/>
</dbReference>
<dbReference type="Proteomes" id="UP000619118">
    <property type="component" value="Unassembled WGS sequence"/>
</dbReference>
<protein>
    <recommendedName>
        <fullName evidence="3">HTH araC/xylS-type domain-containing protein</fullName>
    </recommendedName>
</protein>
<sequence>MICAIQALINGNSATDAAHLAGFSDSAHLSRTFRNNFGMTIRQAHTLFKKVS</sequence>
<evidence type="ECO:0000313" key="5">
    <source>
        <dbReference type="Proteomes" id="UP000619118"/>
    </source>
</evidence>
<dbReference type="InterPro" id="IPR009057">
    <property type="entry name" value="Homeodomain-like_sf"/>
</dbReference>
<feature type="domain" description="HTH araC/xylS-type" evidence="3">
    <location>
        <begin position="1"/>
        <end position="47"/>
    </location>
</feature>
<keyword evidence="1" id="KW-0805">Transcription regulation</keyword>
<dbReference type="Pfam" id="PF00165">
    <property type="entry name" value="HTH_AraC"/>
    <property type="match status" value="1"/>
</dbReference>
<accession>A0ABQ2RJX9</accession>
<comment type="caution">
    <text evidence="4">The sequence shown here is derived from an EMBL/GenBank/DDBJ whole genome shotgun (WGS) entry which is preliminary data.</text>
</comment>
<reference evidence="5" key="1">
    <citation type="journal article" date="2019" name="Int. J. Syst. Evol. Microbiol.">
        <title>The Global Catalogue of Microorganisms (GCM) 10K type strain sequencing project: providing services to taxonomists for standard genome sequencing and annotation.</title>
        <authorList>
            <consortium name="The Broad Institute Genomics Platform"/>
            <consortium name="The Broad Institute Genome Sequencing Center for Infectious Disease"/>
            <person name="Wu L."/>
            <person name="Ma J."/>
        </authorList>
    </citation>
    <scope>NUCLEOTIDE SEQUENCE [LARGE SCALE GENOMIC DNA]</scope>
    <source>
        <strain evidence="5">JCM 32306</strain>
    </source>
</reference>
<evidence type="ECO:0000313" key="4">
    <source>
        <dbReference type="EMBL" id="GGQ36963.1"/>
    </source>
</evidence>
<dbReference type="InterPro" id="IPR018060">
    <property type="entry name" value="HTH_AraC"/>
</dbReference>